<protein>
    <submittedName>
        <fullName evidence="2">Uncharacterized protein</fullName>
    </submittedName>
</protein>
<proteinExistence type="predicted"/>
<feature type="compositionally biased region" description="Polar residues" evidence="1">
    <location>
        <begin position="31"/>
        <end position="43"/>
    </location>
</feature>
<feature type="compositionally biased region" description="Polar residues" evidence="1">
    <location>
        <begin position="1"/>
        <end position="15"/>
    </location>
</feature>
<evidence type="ECO:0000313" key="3">
    <source>
        <dbReference type="Proteomes" id="UP001295444"/>
    </source>
</evidence>
<dbReference type="AlphaFoldDB" id="A0AAD1S847"/>
<feature type="compositionally biased region" description="Basic residues" evidence="1">
    <location>
        <begin position="19"/>
        <end position="30"/>
    </location>
</feature>
<accession>A0AAD1S847</accession>
<dbReference type="EMBL" id="OW240916">
    <property type="protein sequence ID" value="CAH2293368.1"/>
    <property type="molecule type" value="Genomic_DNA"/>
</dbReference>
<feature type="region of interest" description="Disordered" evidence="1">
    <location>
        <begin position="1"/>
        <end position="73"/>
    </location>
</feature>
<gene>
    <name evidence="2" type="ORF">PECUL_23A033876</name>
</gene>
<reference evidence="2" key="1">
    <citation type="submission" date="2022-03" db="EMBL/GenBank/DDBJ databases">
        <authorList>
            <person name="Alioto T."/>
            <person name="Alioto T."/>
            <person name="Gomez Garrido J."/>
        </authorList>
    </citation>
    <scope>NUCLEOTIDE SEQUENCE</scope>
</reference>
<dbReference type="Proteomes" id="UP001295444">
    <property type="component" value="Chromosome 05"/>
</dbReference>
<evidence type="ECO:0000313" key="2">
    <source>
        <dbReference type="EMBL" id="CAH2293368.1"/>
    </source>
</evidence>
<keyword evidence="3" id="KW-1185">Reference proteome</keyword>
<name>A0AAD1S847_PELCU</name>
<evidence type="ECO:0000256" key="1">
    <source>
        <dbReference type="SAM" id="MobiDB-lite"/>
    </source>
</evidence>
<sequence>MASGSCNEVLLTSTEARIPHRKGLLHRNHQNRSTYTESETESGNQHHKETPETTTVQLSRSTSSKTKSDKLKD</sequence>
<organism evidence="2 3">
    <name type="scientific">Pelobates cultripes</name>
    <name type="common">Western spadefoot toad</name>
    <dbReference type="NCBI Taxonomy" id="61616"/>
    <lineage>
        <taxon>Eukaryota</taxon>
        <taxon>Metazoa</taxon>
        <taxon>Chordata</taxon>
        <taxon>Craniata</taxon>
        <taxon>Vertebrata</taxon>
        <taxon>Euteleostomi</taxon>
        <taxon>Amphibia</taxon>
        <taxon>Batrachia</taxon>
        <taxon>Anura</taxon>
        <taxon>Pelobatoidea</taxon>
        <taxon>Pelobatidae</taxon>
        <taxon>Pelobates</taxon>
    </lineage>
</organism>